<evidence type="ECO:0000313" key="6">
    <source>
        <dbReference type="EMBL" id="QJB35462.1"/>
    </source>
</evidence>
<gene>
    <name evidence="6" type="ORF">HF329_30795</name>
</gene>
<evidence type="ECO:0000259" key="5">
    <source>
        <dbReference type="PROSITE" id="PS51007"/>
    </source>
</evidence>
<dbReference type="GO" id="GO:0020037">
    <property type="term" value="F:heme binding"/>
    <property type="evidence" value="ECO:0007669"/>
    <property type="project" value="InterPro"/>
</dbReference>
<proteinExistence type="predicted"/>
<keyword evidence="2 4" id="KW-0479">Metal-binding</keyword>
<evidence type="ECO:0000313" key="7">
    <source>
        <dbReference type="Proteomes" id="UP000502421"/>
    </source>
</evidence>
<dbReference type="EMBL" id="CP051205">
    <property type="protein sequence ID" value="QJB35462.1"/>
    <property type="molecule type" value="Genomic_DNA"/>
</dbReference>
<dbReference type="AlphaFoldDB" id="A0AAE7DAM4"/>
<evidence type="ECO:0000256" key="4">
    <source>
        <dbReference type="PROSITE-ProRule" id="PRU00433"/>
    </source>
</evidence>
<evidence type="ECO:0000256" key="3">
    <source>
        <dbReference type="ARBA" id="ARBA00023004"/>
    </source>
</evidence>
<evidence type="ECO:0000256" key="1">
    <source>
        <dbReference type="ARBA" id="ARBA00022617"/>
    </source>
</evidence>
<dbReference type="SUPFAM" id="SSF46626">
    <property type="entry name" value="Cytochrome c"/>
    <property type="match status" value="2"/>
</dbReference>
<accession>A0AAE7DAM4</accession>
<dbReference type="PANTHER" id="PTHR35008:SF9">
    <property type="entry name" value="CYTOCHROME C DOMAIN-CONTAINING PROTEIN"/>
    <property type="match status" value="1"/>
</dbReference>
<dbReference type="InterPro" id="IPR036909">
    <property type="entry name" value="Cyt_c-like_dom_sf"/>
</dbReference>
<dbReference type="PANTHER" id="PTHR35008">
    <property type="entry name" value="BLL4482 PROTEIN-RELATED"/>
    <property type="match status" value="1"/>
</dbReference>
<dbReference type="PROSITE" id="PS51007">
    <property type="entry name" value="CYTC"/>
    <property type="match status" value="1"/>
</dbReference>
<dbReference type="Gene3D" id="1.10.760.10">
    <property type="entry name" value="Cytochrome c-like domain"/>
    <property type="match status" value="2"/>
</dbReference>
<feature type="domain" description="Cytochrome c" evidence="5">
    <location>
        <begin position="206"/>
        <end position="296"/>
    </location>
</feature>
<dbReference type="Pfam" id="PF21342">
    <property type="entry name" value="SoxA-TsdA_cyt-c"/>
    <property type="match status" value="1"/>
</dbReference>
<reference evidence="7" key="1">
    <citation type="submission" date="2020-04" db="EMBL/GenBank/DDBJ databases">
        <authorList>
            <person name="Kittiwongwattana C."/>
        </authorList>
    </citation>
    <scope>NUCLEOTIDE SEQUENCE [LARGE SCALE GENOMIC DNA]</scope>
    <source>
        <strain evidence="7">1310</strain>
    </source>
</reference>
<name>A0AAE7DAM4_9BACT</name>
<sequence>MAGRRFAGHRRGAVRHVGAGAGTGKELWLLFYRMTNKQCYVTFLMGLLTALYSCRRAGPLPEKLWQAPDTAMIPHTAEGDRIRYGRSLIAHTARYLGPQGSVAQISNGMNCQNCHLDAGTKPWGNNYGSTASTYPKFRARSGTVESIAKKVNDCFVRSLNGATLDSNSPELQAIIAYIQWLGKDLPKGYKTPGSGIRELPYLPVAADTVKGEAVFLQQCQRCHGADGYGERPAGATEYRYPPLWGPGSYNTGAGLYRLSRFAGYVKYNMPLGVDDQHPLLSDEDAWNVAAFVNSQPRPAKAFPADWPDIRTKPPDHPFGPFSDTFPAVQHKYGPFGPIARHHKK</sequence>
<dbReference type="Proteomes" id="UP000502421">
    <property type="component" value="Chromosome"/>
</dbReference>
<dbReference type="KEGG" id="coy:HF329_30795"/>
<organism evidence="6 7">
    <name type="scientific">Chitinophaga oryzae</name>
    <dbReference type="NCBI Taxonomy" id="2725414"/>
    <lineage>
        <taxon>Bacteria</taxon>
        <taxon>Pseudomonadati</taxon>
        <taxon>Bacteroidota</taxon>
        <taxon>Chitinophagia</taxon>
        <taxon>Chitinophagales</taxon>
        <taxon>Chitinophagaceae</taxon>
        <taxon>Chitinophaga</taxon>
    </lineage>
</organism>
<protein>
    <submittedName>
        <fullName evidence="6">C-type cytochrome</fullName>
    </submittedName>
</protein>
<keyword evidence="1 4" id="KW-0349">Heme</keyword>
<dbReference type="Pfam" id="PF13442">
    <property type="entry name" value="Cytochrome_CBB3"/>
    <property type="match status" value="1"/>
</dbReference>
<dbReference type="InterPro" id="IPR051459">
    <property type="entry name" value="Cytochrome_c-type_DH"/>
</dbReference>
<dbReference type="InterPro" id="IPR009056">
    <property type="entry name" value="Cyt_c-like_dom"/>
</dbReference>
<evidence type="ECO:0000256" key="2">
    <source>
        <dbReference type="ARBA" id="ARBA00022723"/>
    </source>
</evidence>
<dbReference type="GO" id="GO:0046872">
    <property type="term" value="F:metal ion binding"/>
    <property type="evidence" value="ECO:0007669"/>
    <property type="project" value="UniProtKB-KW"/>
</dbReference>
<dbReference type="GO" id="GO:0009055">
    <property type="term" value="F:electron transfer activity"/>
    <property type="evidence" value="ECO:0007669"/>
    <property type="project" value="InterPro"/>
</dbReference>
<keyword evidence="3 4" id="KW-0408">Iron</keyword>